<dbReference type="Proteomes" id="UP000198356">
    <property type="component" value="Unassembled WGS sequence"/>
</dbReference>
<dbReference type="EMBL" id="FZOU01000006">
    <property type="protein sequence ID" value="SNT23947.1"/>
    <property type="molecule type" value="Genomic_DNA"/>
</dbReference>
<feature type="transmembrane region" description="Helical" evidence="6">
    <location>
        <begin position="31"/>
        <end position="52"/>
    </location>
</feature>
<protein>
    <submittedName>
        <fullName evidence="7">Membrane protein involved in the export of O-antigen and teichoic acid</fullName>
    </submittedName>
</protein>
<evidence type="ECO:0000256" key="4">
    <source>
        <dbReference type="ARBA" id="ARBA00022989"/>
    </source>
</evidence>
<feature type="transmembrane region" description="Helical" evidence="6">
    <location>
        <begin position="191"/>
        <end position="213"/>
    </location>
</feature>
<name>A0A239L035_9BACT</name>
<feature type="transmembrane region" description="Helical" evidence="6">
    <location>
        <begin position="97"/>
        <end position="119"/>
    </location>
</feature>
<feature type="transmembrane region" description="Helical" evidence="6">
    <location>
        <begin position="311"/>
        <end position="331"/>
    </location>
</feature>
<feature type="transmembrane region" description="Helical" evidence="6">
    <location>
        <begin position="131"/>
        <end position="154"/>
    </location>
</feature>
<evidence type="ECO:0000256" key="1">
    <source>
        <dbReference type="ARBA" id="ARBA00004651"/>
    </source>
</evidence>
<gene>
    <name evidence="7" type="ORF">SAMN05421770_10617</name>
</gene>
<evidence type="ECO:0000256" key="6">
    <source>
        <dbReference type="SAM" id="Phobius"/>
    </source>
</evidence>
<feature type="transmembrane region" description="Helical" evidence="6">
    <location>
        <begin position="271"/>
        <end position="290"/>
    </location>
</feature>
<evidence type="ECO:0000256" key="5">
    <source>
        <dbReference type="ARBA" id="ARBA00023136"/>
    </source>
</evidence>
<feature type="transmembrane region" description="Helical" evidence="6">
    <location>
        <begin position="166"/>
        <end position="185"/>
    </location>
</feature>
<dbReference type="PANTHER" id="PTHR30250">
    <property type="entry name" value="PST FAMILY PREDICTED COLANIC ACID TRANSPORTER"/>
    <property type="match status" value="1"/>
</dbReference>
<feature type="transmembrane region" description="Helical" evidence="6">
    <location>
        <begin position="64"/>
        <end position="85"/>
    </location>
</feature>
<organism evidence="7 8">
    <name type="scientific">Granulicella rosea</name>
    <dbReference type="NCBI Taxonomy" id="474952"/>
    <lineage>
        <taxon>Bacteria</taxon>
        <taxon>Pseudomonadati</taxon>
        <taxon>Acidobacteriota</taxon>
        <taxon>Terriglobia</taxon>
        <taxon>Terriglobales</taxon>
        <taxon>Acidobacteriaceae</taxon>
        <taxon>Granulicella</taxon>
    </lineage>
</organism>
<dbReference type="RefSeq" id="WP_089409366.1">
    <property type="nucleotide sequence ID" value="NZ_FZOU01000006.1"/>
</dbReference>
<dbReference type="InterPro" id="IPR050833">
    <property type="entry name" value="Poly_Biosynth_Transport"/>
</dbReference>
<keyword evidence="4 6" id="KW-1133">Transmembrane helix</keyword>
<comment type="subcellular location">
    <subcellularLocation>
        <location evidence="1">Cell membrane</location>
        <topology evidence="1">Multi-pass membrane protein</topology>
    </subcellularLocation>
</comment>
<keyword evidence="5 6" id="KW-0472">Membrane</keyword>
<reference evidence="7 8" key="1">
    <citation type="submission" date="2017-06" db="EMBL/GenBank/DDBJ databases">
        <authorList>
            <person name="Kim H.J."/>
            <person name="Triplett B.A."/>
        </authorList>
    </citation>
    <scope>NUCLEOTIDE SEQUENCE [LARGE SCALE GENOMIC DNA]</scope>
    <source>
        <strain evidence="7 8">DSM 18704</strain>
    </source>
</reference>
<proteinExistence type="predicted"/>
<keyword evidence="2" id="KW-1003">Cell membrane</keyword>
<sequence length="450" mass="47730">MPETAHPESGDTLTTPAGSKARAARAVGHSILTRIGIIVLNMGTGILTARMLHPDGRGQQAAMTLWPLFLANATALGTPSSMIYHLRRRAGAAWEPLVASGLAMVTLLGLVAAFVGALVLPHWLHEYPADIVRWAQLFLLTAPLWAVQITGQSALEALGQFSRSNVVQVMIPATTLTGLLTFLALGRFNPVTAAFCYTVAIVPTSATIVAMLWRRRTPGAIALRWAACRTLLGYGIRSAPLDLLGTLALYLDQVLVIGLLTQAEMGSYTVVLSLSRALLLFQASVVMVLFPMAAGRERGEIVAMVGEPVRLNTILTGAAALTACVLGPLALRLMYGVQYLSAVPALRVLVAEVVVQGAVVVMSQAFMAAGRPGIVSILQGTGLALAAPLMLVLIPRYGVTGAAMALLCSTCARFGLIYASFPVFLGERLPRVVPGVADVKTLWRLIRKRI</sequence>
<evidence type="ECO:0000313" key="7">
    <source>
        <dbReference type="EMBL" id="SNT23947.1"/>
    </source>
</evidence>
<evidence type="ECO:0000313" key="8">
    <source>
        <dbReference type="Proteomes" id="UP000198356"/>
    </source>
</evidence>
<keyword evidence="8" id="KW-1185">Reference proteome</keyword>
<dbReference type="AlphaFoldDB" id="A0A239L035"/>
<evidence type="ECO:0000256" key="3">
    <source>
        <dbReference type="ARBA" id="ARBA00022692"/>
    </source>
</evidence>
<feature type="transmembrane region" description="Helical" evidence="6">
    <location>
        <begin position="337"/>
        <end position="361"/>
    </location>
</feature>
<dbReference type="PANTHER" id="PTHR30250:SF11">
    <property type="entry name" value="O-ANTIGEN TRANSPORTER-RELATED"/>
    <property type="match status" value="1"/>
</dbReference>
<accession>A0A239L035</accession>
<dbReference type="OrthoDB" id="8482265at2"/>
<evidence type="ECO:0000256" key="2">
    <source>
        <dbReference type="ARBA" id="ARBA00022475"/>
    </source>
</evidence>
<keyword evidence="3 6" id="KW-0812">Transmembrane</keyword>
<dbReference type="GO" id="GO:0005886">
    <property type="term" value="C:plasma membrane"/>
    <property type="evidence" value="ECO:0007669"/>
    <property type="project" value="UniProtKB-SubCell"/>
</dbReference>